<dbReference type="AlphaFoldDB" id="A0A6H2TX00"/>
<keyword evidence="6 26" id="KW-0812">Transmembrane</keyword>
<evidence type="ECO:0000256" key="1">
    <source>
        <dbReference type="ARBA" id="ARBA00001971"/>
    </source>
</evidence>
<dbReference type="EMBL" id="LR699072">
    <property type="protein sequence ID" value="VVC51335.1"/>
    <property type="molecule type" value="mRNA"/>
</dbReference>
<evidence type="ECO:0000256" key="24">
    <source>
        <dbReference type="PIRSR" id="PIRSR602401-1"/>
    </source>
</evidence>
<keyword evidence="7 24" id="KW-0479">Metal-binding</keyword>
<evidence type="ECO:0000256" key="18">
    <source>
        <dbReference type="ARBA" id="ARBA00051234"/>
    </source>
</evidence>
<keyword evidence="14 25" id="KW-0503">Monooxygenase</keyword>
<dbReference type="Gene3D" id="1.10.630.10">
    <property type="entry name" value="Cytochrome P450"/>
    <property type="match status" value="1"/>
</dbReference>
<protein>
    <submittedName>
        <fullName evidence="27">Cytochrome P450</fullName>
    </submittedName>
</protein>
<evidence type="ECO:0000256" key="15">
    <source>
        <dbReference type="ARBA" id="ARBA00023136"/>
    </source>
</evidence>
<evidence type="ECO:0000256" key="21">
    <source>
        <dbReference type="ARBA" id="ARBA00052460"/>
    </source>
</evidence>
<evidence type="ECO:0000256" key="19">
    <source>
        <dbReference type="ARBA" id="ARBA00051269"/>
    </source>
</evidence>
<dbReference type="FunFam" id="1.10.630.10:FF:000037">
    <property type="entry name" value="Cytochrome P450 9"/>
    <property type="match status" value="1"/>
</dbReference>
<dbReference type="CDD" id="cd20658">
    <property type="entry name" value="CYP79"/>
    <property type="match status" value="1"/>
</dbReference>
<accession>A0A6H2TX00</accession>
<evidence type="ECO:0000256" key="4">
    <source>
        <dbReference type="ARBA" id="ARBA00010617"/>
    </source>
</evidence>
<organism evidence="27">
    <name type="scientific">Phaseolus lunatus</name>
    <name type="common">Lima bean</name>
    <name type="synonym">Phaseolus limensis</name>
    <dbReference type="NCBI Taxonomy" id="3884"/>
    <lineage>
        <taxon>Eukaryota</taxon>
        <taxon>Viridiplantae</taxon>
        <taxon>Streptophyta</taxon>
        <taxon>Embryophyta</taxon>
        <taxon>Tracheophyta</taxon>
        <taxon>Spermatophyta</taxon>
        <taxon>Magnoliopsida</taxon>
        <taxon>eudicotyledons</taxon>
        <taxon>Gunneridae</taxon>
        <taxon>Pentapetalae</taxon>
        <taxon>rosids</taxon>
        <taxon>fabids</taxon>
        <taxon>Fabales</taxon>
        <taxon>Fabaceae</taxon>
        <taxon>Papilionoideae</taxon>
        <taxon>50 kb inversion clade</taxon>
        <taxon>NPAAA clade</taxon>
        <taxon>indigoferoid/millettioid clade</taxon>
        <taxon>Phaseoleae</taxon>
        <taxon>Phaseolus</taxon>
    </lineage>
</organism>
<evidence type="ECO:0000256" key="20">
    <source>
        <dbReference type="ARBA" id="ARBA00051419"/>
    </source>
</evidence>
<evidence type="ECO:0000256" key="26">
    <source>
        <dbReference type="SAM" id="Phobius"/>
    </source>
</evidence>
<evidence type="ECO:0000256" key="2">
    <source>
        <dbReference type="ARBA" id="ARBA00004464"/>
    </source>
</evidence>
<evidence type="ECO:0000256" key="22">
    <source>
        <dbReference type="ARBA" id="ARBA00052887"/>
    </source>
</evidence>
<comment type="catalytic activity">
    <reaction evidence="18">
        <text>N-hydroxy-L-isoleucine + reduced [NADPH--hemoprotein reductase] + O2 = N,N-dihydroxy-L-isoleucine + oxidized [NADPH--hemoprotein reductase] + H2O + H(+)</text>
        <dbReference type="Rhea" id="RHEA:30483"/>
        <dbReference type="Rhea" id="RHEA-COMP:11964"/>
        <dbReference type="Rhea" id="RHEA-COMP:11965"/>
        <dbReference type="ChEBI" id="CHEBI:15377"/>
        <dbReference type="ChEBI" id="CHEBI:15378"/>
        <dbReference type="ChEBI" id="CHEBI:15379"/>
        <dbReference type="ChEBI" id="CHEBI:57618"/>
        <dbReference type="ChEBI" id="CHEBI:58210"/>
        <dbReference type="ChEBI" id="CHEBI:61131"/>
        <dbReference type="ChEBI" id="CHEBI:61133"/>
    </reaction>
</comment>
<keyword evidence="12 25" id="KW-0560">Oxidoreductase</keyword>
<evidence type="ECO:0000256" key="12">
    <source>
        <dbReference type="ARBA" id="ARBA00023002"/>
    </source>
</evidence>
<keyword evidence="11 26" id="KW-1133">Transmembrane helix</keyword>
<comment type="pathway">
    <text evidence="3">Secondary metabolite biosynthesis.</text>
</comment>
<feature type="transmembrane region" description="Helical" evidence="26">
    <location>
        <begin position="15"/>
        <end position="33"/>
    </location>
</feature>
<dbReference type="GO" id="GO:0102002">
    <property type="term" value="F:valine N-monooxygenase (oxime forming) activity"/>
    <property type="evidence" value="ECO:0007669"/>
    <property type="project" value="UniProtKB-EC"/>
</dbReference>
<dbReference type="Pfam" id="PF00067">
    <property type="entry name" value="p450"/>
    <property type="match status" value="1"/>
</dbReference>
<evidence type="ECO:0000256" key="17">
    <source>
        <dbReference type="ARBA" id="ARBA00051005"/>
    </source>
</evidence>
<evidence type="ECO:0000256" key="25">
    <source>
        <dbReference type="RuleBase" id="RU000461"/>
    </source>
</evidence>
<dbReference type="GO" id="GO:0005506">
    <property type="term" value="F:iron ion binding"/>
    <property type="evidence" value="ECO:0007669"/>
    <property type="project" value="InterPro"/>
</dbReference>
<evidence type="ECO:0000256" key="7">
    <source>
        <dbReference type="ARBA" id="ARBA00022723"/>
    </source>
</evidence>
<evidence type="ECO:0000256" key="23">
    <source>
        <dbReference type="ARBA" id="ARBA00058503"/>
    </source>
</evidence>
<dbReference type="PROSITE" id="PS00086">
    <property type="entry name" value="CYTOCHROME_P450"/>
    <property type="match status" value="1"/>
</dbReference>
<keyword evidence="10" id="KW-0735">Signal-anchor</keyword>
<dbReference type="SUPFAM" id="SSF48264">
    <property type="entry name" value="Cytochrome P450"/>
    <property type="match status" value="1"/>
</dbReference>
<comment type="catalytic activity">
    <reaction evidence="17">
        <text>L-valine + reduced [NADPH--hemoprotein reductase] + O2 = N-hydroxy-L-valine + oxidized [NADPH--hemoprotein reductase] + H2O + 2 H(+)</text>
        <dbReference type="Rhea" id="RHEA:30491"/>
        <dbReference type="Rhea" id="RHEA-COMP:11964"/>
        <dbReference type="Rhea" id="RHEA-COMP:11965"/>
        <dbReference type="ChEBI" id="CHEBI:15377"/>
        <dbReference type="ChEBI" id="CHEBI:15378"/>
        <dbReference type="ChEBI" id="CHEBI:15379"/>
        <dbReference type="ChEBI" id="CHEBI:57618"/>
        <dbReference type="ChEBI" id="CHEBI:57762"/>
        <dbReference type="ChEBI" id="CHEBI:58210"/>
        <dbReference type="ChEBI" id="CHEBI:61140"/>
    </reaction>
</comment>
<comment type="catalytic activity">
    <reaction evidence="21">
        <text>L-valine + 2 reduced [NADPH--hemoprotein reductase] + 2 O2 = (E)-2-methylpropanal oxime + 2 oxidized [NADPH--hemoprotein reductase] + CO2 + 3 H2O + 2 H(+)</text>
        <dbReference type="Rhea" id="RHEA:28606"/>
        <dbReference type="Rhea" id="RHEA-COMP:11964"/>
        <dbReference type="Rhea" id="RHEA-COMP:11965"/>
        <dbReference type="ChEBI" id="CHEBI:15377"/>
        <dbReference type="ChEBI" id="CHEBI:15378"/>
        <dbReference type="ChEBI" id="CHEBI:15379"/>
        <dbReference type="ChEBI" id="CHEBI:16526"/>
        <dbReference type="ChEBI" id="CHEBI:57618"/>
        <dbReference type="ChEBI" id="CHEBI:57762"/>
        <dbReference type="ChEBI" id="CHEBI:58210"/>
        <dbReference type="ChEBI" id="CHEBI:61143"/>
        <dbReference type="EC" id="1.14.14.38"/>
    </reaction>
</comment>
<evidence type="ECO:0000256" key="11">
    <source>
        <dbReference type="ARBA" id="ARBA00022989"/>
    </source>
</evidence>
<comment type="function">
    <text evidence="23">Involved in the biosynthesis of the cyanogenic glucosides linamarin and lotaustralin and of the nitirle glucosides rhodiocyanoside A and D. Can use L-isoleucine &gt; L-valine as substrate, but not L-leucine, L-phenylalanine or L-tyrosine. Catalyzes multi-step reactions starting with two successive N-hydroxylations using L-isoleucine and, to a lower extent, L-valine as substrates leading to the formation of N,N-dihydroxy-L-valine and N,N-dihydroxy-L-isoleucine, respectively; following spontaneous reactions lead to the production of (E)-2-methylpropanal oxime and (1E,2S)-2-methylbutanal oxime, respectively.</text>
</comment>
<reference evidence="27" key="1">
    <citation type="submission" date="2019-08" db="EMBL/GenBank/DDBJ databases">
        <authorList>
            <person name="Rook F."/>
        </authorList>
    </citation>
    <scope>NUCLEOTIDE SEQUENCE</scope>
    <source>
        <tissue evidence="27">Leaf</tissue>
    </source>
</reference>
<comment type="catalytic activity">
    <reaction evidence="20">
        <text>L-isoleucine + 2 reduced [NADPH--hemoprotein reductase] + 2 O2 = (1E,2S)-2-methylbutanal oxime + 2 oxidized [NADPH--hemoprotein reductase] + CO2 + 3 H2O + 2 H(+)</text>
        <dbReference type="Rhea" id="RHEA:28602"/>
        <dbReference type="Rhea" id="RHEA-COMP:11964"/>
        <dbReference type="Rhea" id="RHEA-COMP:11965"/>
        <dbReference type="ChEBI" id="CHEBI:15377"/>
        <dbReference type="ChEBI" id="CHEBI:15378"/>
        <dbReference type="ChEBI" id="CHEBI:15379"/>
        <dbReference type="ChEBI" id="CHEBI:16526"/>
        <dbReference type="ChEBI" id="CHEBI:57618"/>
        <dbReference type="ChEBI" id="CHEBI:58045"/>
        <dbReference type="ChEBI" id="CHEBI:58210"/>
        <dbReference type="ChEBI" id="CHEBI:134628"/>
        <dbReference type="EC" id="1.14.14.39"/>
    </reaction>
</comment>
<dbReference type="InterPro" id="IPR017972">
    <property type="entry name" value="Cyt_P450_CS"/>
</dbReference>
<feature type="binding site" description="axial binding residue" evidence="24">
    <location>
        <position position="471"/>
    </location>
    <ligand>
        <name>heme</name>
        <dbReference type="ChEBI" id="CHEBI:30413"/>
    </ligand>
    <ligandPart>
        <name>Fe</name>
        <dbReference type="ChEBI" id="CHEBI:18248"/>
    </ligandPart>
</feature>
<dbReference type="GO" id="GO:0102001">
    <property type="term" value="F:isoleucine N-monooxygenase (oxime forming) activity"/>
    <property type="evidence" value="ECO:0007669"/>
    <property type="project" value="UniProtKB-EC"/>
</dbReference>
<dbReference type="PRINTS" id="PR00463">
    <property type="entry name" value="EP450I"/>
</dbReference>
<keyword evidence="8" id="KW-0256">Endoplasmic reticulum</keyword>
<dbReference type="PANTHER" id="PTHR47944">
    <property type="entry name" value="CYTOCHROME P450 98A9"/>
    <property type="match status" value="1"/>
</dbReference>
<comment type="catalytic activity">
    <reaction evidence="19">
        <text>N-hydroxy-L-valine + reduced [NADPH--hemoprotein reductase] + O2 = N,N-dihydroxy-L-valine + oxidized [NADPH--hemoprotein reductase] + H2O + H(+)</text>
        <dbReference type="Rhea" id="RHEA:30495"/>
        <dbReference type="Rhea" id="RHEA-COMP:11964"/>
        <dbReference type="Rhea" id="RHEA-COMP:11965"/>
        <dbReference type="ChEBI" id="CHEBI:15377"/>
        <dbReference type="ChEBI" id="CHEBI:15378"/>
        <dbReference type="ChEBI" id="CHEBI:15379"/>
        <dbReference type="ChEBI" id="CHEBI:57618"/>
        <dbReference type="ChEBI" id="CHEBI:58210"/>
        <dbReference type="ChEBI" id="CHEBI:61140"/>
        <dbReference type="ChEBI" id="CHEBI:61142"/>
    </reaction>
</comment>
<evidence type="ECO:0000256" key="16">
    <source>
        <dbReference type="ARBA" id="ARBA00023180"/>
    </source>
</evidence>
<dbReference type="GO" id="GO:0019756">
    <property type="term" value="P:cyanogenic glycoside biosynthetic process"/>
    <property type="evidence" value="ECO:0007669"/>
    <property type="project" value="UniProtKB-ARBA"/>
</dbReference>
<evidence type="ECO:0000256" key="14">
    <source>
        <dbReference type="ARBA" id="ARBA00023033"/>
    </source>
</evidence>
<evidence type="ECO:0000256" key="6">
    <source>
        <dbReference type="ARBA" id="ARBA00022692"/>
    </source>
</evidence>
<dbReference type="GO" id="GO:0020037">
    <property type="term" value="F:heme binding"/>
    <property type="evidence" value="ECO:0007669"/>
    <property type="project" value="InterPro"/>
</dbReference>
<comment type="catalytic activity">
    <reaction evidence="22">
        <text>L-isoleucine + reduced [NADPH--hemoprotein reductase] + O2 = N-hydroxy-L-isoleucine + oxidized [NADPH--hemoprotein reductase] + H2O + 2 H(+)</text>
        <dbReference type="Rhea" id="RHEA:30479"/>
        <dbReference type="Rhea" id="RHEA-COMP:11964"/>
        <dbReference type="Rhea" id="RHEA-COMP:11965"/>
        <dbReference type="ChEBI" id="CHEBI:15377"/>
        <dbReference type="ChEBI" id="CHEBI:15378"/>
        <dbReference type="ChEBI" id="CHEBI:15379"/>
        <dbReference type="ChEBI" id="CHEBI:57618"/>
        <dbReference type="ChEBI" id="CHEBI:58045"/>
        <dbReference type="ChEBI" id="CHEBI:58210"/>
        <dbReference type="ChEBI" id="CHEBI:61131"/>
    </reaction>
</comment>
<evidence type="ECO:0000313" key="27">
    <source>
        <dbReference type="EMBL" id="VVC51335.1"/>
    </source>
</evidence>
<comment type="cofactor">
    <cofactor evidence="1 24">
        <name>heme</name>
        <dbReference type="ChEBI" id="CHEBI:30413"/>
    </cofactor>
</comment>
<dbReference type="InterPro" id="IPR002401">
    <property type="entry name" value="Cyt_P450_E_grp-I"/>
</dbReference>
<dbReference type="InterPro" id="IPR036396">
    <property type="entry name" value="Cyt_P450_sf"/>
</dbReference>
<keyword evidence="9" id="KW-0492">Microsome</keyword>
<evidence type="ECO:0000256" key="3">
    <source>
        <dbReference type="ARBA" id="ARBA00005179"/>
    </source>
</evidence>
<sequence length="533" mass="60764">MEDARSLLLSNLQSLWLFLCFIIMLKALMPNLIRKYSKKQKPKLPPGPKPWPIVGNIPEMLANKPAHQWIHNLMKEMNTEIACFRLGNTHVIPVICPTIAREFLSEQDATFASRSLTPCNDLISRGYITTILVPFGEQWKKMKKILNTALLSSQKHLWFHDKRTEEADNLMFYVYNKSINVKDGVGGLVNIRSVARLYCGNVIRKIVFNTRYFGKGRTDGGPSFKEVEHVEAVFTLLRYLYAFSISDYLPCLSKLDLDGHQKRVKEALDVIKKYHDPIVQERVKQRNHTPKADEEDWLDILLSLKDANNNPLLTLEEISTQITELMMATVDNPSNAFEWALGEMINQPELLERAVEELDSVVGKERLVQESDIPKLNYIKACAREAFRLHPIAPFNPPHVSMSDTTVGNYFIPKGSHVILSRKELGRNPKVWNEPLKFKPERHLTIDNGSNLVLTEPNLRFISFSTGRRGCPGVMLGSTMTVMLFARLLHGFTWTAPSNLSKVNLTESNEDMFLPDPLVAVAKPRLAPHLYHL</sequence>
<name>A0A6H2TX00_PHALU</name>
<gene>
    <name evidence="27" type="primary">CYP79D71</name>
</gene>
<keyword evidence="16" id="KW-0325">Glycoprotein</keyword>
<evidence type="ECO:0000256" key="9">
    <source>
        <dbReference type="ARBA" id="ARBA00022848"/>
    </source>
</evidence>
<keyword evidence="5 24" id="KW-0349">Heme</keyword>
<comment type="similarity">
    <text evidence="4 25">Belongs to the cytochrome P450 family.</text>
</comment>
<evidence type="ECO:0000256" key="8">
    <source>
        <dbReference type="ARBA" id="ARBA00022824"/>
    </source>
</evidence>
<evidence type="ECO:0000256" key="13">
    <source>
        <dbReference type="ARBA" id="ARBA00023004"/>
    </source>
</evidence>
<proteinExistence type="evidence at transcript level"/>
<evidence type="ECO:0000256" key="10">
    <source>
        <dbReference type="ARBA" id="ARBA00022968"/>
    </source>
</evidence>
<comment type="subcellular location">
    <subcellularLocation>
        <location evidence="2">Microsome membrane</location>
        <topology evidence="2">Single-pass type II membrane protein</topology>
    </subcellularLocation>
</comment>
<keyword evidence="13 24" id="KW-0408">Iron</keyword>
<dbReference type="InterPro" id="IPR001128">
    <property type="entry name" value="Cyt_P450"/>
</dbReference>
<keyword evidence="15 26" id="KW-0472">Membrane</keyword>
<evidence type="ECO:0000256" key="5">
    <source>
        <dbReference type="ARBA" id="ARBA00022617"/>
    </source>
</evidence>
<dbReference type="PANTHER" id="PTHR47944:SF4">
    <property type="entry name" value="OS09G0441700 PROTEIN"/>
    <property type="match status" value="1"/>
</dbReference>